<dbReference type="OrthoDB" id="439078at2759"/>
<dbReference type="Proteomes" id="UP000654075">
    <property type="component" value="Unassembled WGS sequence"/>
</dbReference>
<name>A0A813FB31_POLGL</name>
<evidence type="ECO:0000313" key="1">
    <source>
        <dbReference type="EMBL" id="CAE8610782.1"/>
    </source>
</evidence>
<evidence type="ECO:0000313" key="2">
    <source>
        <dbReference type="Proteomes" id="UP000654075"/>
    </source>
</evidence>
<accession>A0A813FB31</accession>
<feature type="non-terminal residue" evidence="1">
    <location>
        <position position="1"/>
    </location>
</feature>
<protein>
    <submittedName>
        <fullName evidence="1">Uncharacterized protein</fullName>
    </submittedName>
</protein>
<dbReference type="AlphaFoldDB" id="A0A813FB31"/>
<keyword evidence="2" id="KW-1185">Reference proteome</keyword>
<comment type="caution">
    <text evidence="1">The sequence shown here is derived from an EMBL/GenBank/DDBJ whole genome shotgun (WGS) entry which is preliminary data.</text>
</comment>
<proteinExistence type="predicted"/>
<organism evidence="1 2">
    <name type="scientific">Polarella glacialis</name>
    <name type="common">Dinoflagellate</name>
    <dbReference type="NCBI Taxonomy" id="89957"/>
    <lineage>
        <taxon>Eukaryota</taxon>
        <taxon>Sar</taxon>
        <taxon>Alveolata</taxon>
        <taxon>Dinophyceae</taxon>
        <taxon>Suessiales</taxon>
        <taxon>Suessiaceae</taxon>
        <taxon>Polarella</taxon>
    </lineage>
</organism>
<reference evidence="1" key="1">
    <citation type="submission" date="2021-02" db="EMBL/GenBank/DDBJ databases">
        <authorList>
            <person name="Dougan E. K."/>
            <person name="Rhodes N."/>
            <person name="Thang M."/>
            <person name="Chan C."/>
        </authorList>
    </citation>
    <scope>NUCLEOTIDE SEQUENCE</scope>
</reference>
<gene>
    <name evidence="1" type="ORF">PGLA1383_LOCUS28600</name>
</gene>
<feature type="non-terminal residue" evidence="1">
    <location>
        <position position="139"/>
    </location>
</feature>
<sequence length="139" mass="15402">ACKLIPGPHVLEVKPENIGNYCCGSFDLIERDVAAVLSPGLANEALALLRSLGLPEAFQMREELVNYKKVLLHVHQQSSEMEVSLNQLTAFFRDDRERCAGGFSKPTARLGELSDVRTQCKGRCKATYDARLLGKHICN</sequence>
<dbReference type="EMBL" id="CAJNNV010024836">
    <property type="protein sequence ID" value="CAE8610782.1"/>
    <property type="molecule type" value="Genomic_DNA"/>
</dbReference>